<dbReference type="InterPro" id="IPR000669">
    <property type="entry name" value="Mannitol_DH"/>
</dbReference>
<dbReference type="EC" id="1.1.1.17" evidence="2"/>
<evidence type="ECO:0000256" key="6">
    <source>
        <dbReference type="ARBA" id="ARBA00048615"/>
    </source>
</evidence>
<feature type="region of interest" description="Disordered" evidence="7">
    <location>
        <begin position="139"/>
        <end position="158"/>
    </location>
</feature>
<keyword evidence="5" id="KW-0520">NAD</keyword>
<dbReference type="PROSITE" id="PS00974">
    <property type="entry name" value="MANNITOL_DHGENASE"/>
    <property type="match status" value="1"/>
</dbReference>
<dbReference type="RefSeq" id="WP_090595806.1">
    <property type="nucleotide sequence ID" value="NZ_LT629688.1"/>
</dbReference>
<dbReference type="InterPro" id="IPR023027">
    <property type="entry name" value="Mannitol_DH_CS"/>
</dbReference>
<sequence length="490" mass="52991">MTHLDQHALGSLSGVVVPTYRERPITAGVVHFGVGAFHRAHQAMYLDRLLSAGGADDWGICGVGVLPRDAALRDVLAAQDHLYTLVTRAPDGSSEARVVGSIVTLLHAPDDPAAVLARLADPATRIVSLTITEGGYSISDDTGEFDPRDEGTLGDLADPGRPPQSVLGFITAGLRARREAGAVPFTVVSCDNIQGNGDVCRRAVVSFAERSDPDLARWIESEVAFPSSMVDRITPATTDAVRRSVAEEHGIEDGWPVQSEAFTQWVLEDHFTAGRPALEEVGVQLVDDVEPYELMKLRLLNASHQAMSHLGVLAGATLVHEVGQDPLFARFLLRYMHTDALPTLLPVPGVDLDRYCEELIERFGNEAVEDTLARLATDSSDRIPKFLLPVLRHRLAAGADVSRPVLVLAAWSRYLEGRTDAGGSIEPTDLRLEELRAAVAREADEPGAFLRLRAVFGDLAEDEQVLDGYLDARRRLAEQGARACVEAVSA</sequence>
<keyword evidence="4" id="KW-0560">Oxidoreductase</keyword>
<dbReference type="PRINTS" id="PR00084">
    <property type="entry name" value="MTLDHDRGNASE"/>
</dbReference>
<dbReference type="Gene3D" id="1.10.1040.10">
    <property type="entry name" value="N-(1-d-carboxylethyl)-l-norvaline Dehydrogenase, domain 2"/>
    <property type="match status" value="1"/>
</dbReference>
<dbReference type="PANTHER" id="PTHR43362">
    <property type="entry name" value="MANNITOL DEHYDROGENASE DSF1-RELATED"/>
    <property type="match status" value="1"/>
</dbReference>
<dbReference type="InterPro" id="IPR036291">
    <property type="entry name" value="NAD(P)-bd_dom_sf"/>
</dbReference>
<evidence type="ECO:0000256" key="7">
    <source>
        <dbReference type="SAM" id="MobiDB-lite"/>
    </source>
</evidence>
<protein>
    <recommendedName>
        <fullName evidence="3">Mannitol-1-phosphate 5-dehydrogenase</fullName>
        <ecNumber evidence="2">1.1.1.17</ecNumber>
    </recommendedName>
</protein>
<dbReference type="SUPFAM" id="SSF48179">
    <property type="entry name" value="6-phosphogluconate dehydrogenase C-terminal domain-like"/>
    <property type="match status" value="1"/>
</dbReference>
<dbReference type="STRING" id="675864.SAMN04489747_3906"/>
<dbReference type="Pfam" id="PF08125">
    <property type="entry name" value="Mannitol_dh_C"/>
    <property type="match status" value="1"/>
</dbReference>
<dbReference type="EMBL" id="LT629688">
    <property type="protein sequence ID" value="SDE61496.1"/>
    <property type="molecule type" value="Genomic_DNA"/>
</dbReference>
<dbReference type="PANTHER" id="PTHR43362:SF1">
    <property type="entry name" value="MANNITOL DEHYDROGENASE 2-RELATED"/>
    <property type="match status" value="1"/>
</dbReference>
<feature type="domain" description="Mannitol dehydrogenase N-terminal" evidence="8">
    <location>
        <begin position="28"/>
        <end position="279"/>
    </location>
</feature>
<accession>A0A1G7EDF4</accession>
<evidence type="ECO:0000313" key="10">
    <source>
        <dbReference type="EMBL" id="SDE61496.1"/>
    </source>
</evidence>
<dbReference type="InterPro" id="IPR013131">
    <property type="entry name" value="Mannitol_DH_N"/>
</dbReference>
<dbReference type="InterPro" id="IPR050988">
    <property type="entry name" value="Mannitol_DH/Oxidoreductase"/>
</dbReference>
<comment type="similarity">
    <text evidence="1">Belongs to the mannitol dehydrogenase family.</text>
</comment>
<evidence type="ECO:0000259" key="8">
    <source>
        <dbReference type="Pfam" id="PF01232"/>
    </source>
</evidence>
<feature type="domain" description="Mannitol dehydrogenase C-terminal" evidence="9">
    <location>
        <begin position="288"/>
        <end position="465"/>
    </location>
</feature>
<dbReference type="OrthoDB" id="271711at2"/>
<dbReference type="GO" id="GO:0008926">
    <property type="term" value="F:mannitol-1-phosphate 5-dehydrogenase activity"/>
    <property type="evidence" value="ECO:0007669"/>
    <property type="project" value="UniProtKB-EC"/>
</dbReference>
<evidence type="ECO:0000256" key="5">
    <source>
        <dbReference type="ARBA" id="ARBA00023027"/>
    </source>
</evidence>
<evidence type="ECO:0000256" key="2">
    <source>
        <dbReference type="ARBA" id="ARBA00012939"/>
    </source>
</evidence>
<dbReference type="Pfam" id="PF01232">
    <property type="entry name" value="Mannitol_dh"/>
    <property type="match status" value="1"/>
</dbReference>
<dbReference type="SUPFAM" id="SSF51735">
    <property type="entry name" value="NAD(P)-binding Rossmann-fold domains"/>
    <property type="match status" value="1"/>
</dbReference>
<dbReference type="Proteomes" id="UP000198546">
    <property type="component" value="Chromosome i"/>
</dbReference>
<evidence type="ECO:0000256" key="4">
    <source>
        <dbReference type="ARBA" id="ARBA00023002"/>
    </source>
</evidence>
<gene>
    <name evidence="10" type="ORF">SAMN04489747_3906</name>
</gene>
<reference evidence="10 11" key="1">
    <citation type="submission" date="2016-10" db="EMBL/GenBank/DDBJ databases">
        <authorList>
            <person name="de Groot N.N."/>
        </authorList>
    </citation>
    <scope>NUCLEOTIDE SEQUENCE [LARGE SCALE GENOMIC DNA]</scope>
    <source>
        <strain evidence="10 11">MON 2.2</strain>
    </source>
</reference>
<dbReference type="InterPro" id="IPR013118">
    <property type="entry name" value="Mannitol_DH_C"/>
</dbReference>
<name>A0A1G7EDF4_9ACTN</name>
<dbReference type="GO" id="GO:0019594">
    <property type="term" value="P:mannitol metabolic process"/>
    <property type="evidence" value="ECO:0007669"/>
    <property type="project" value="InterPro"/>
</dbReference>
<evidence type="ECO:0000256" key="3">
    <source>
        <dbReference type="ARBA" id="ARBA00016219"/>
    </source>
</evidence>
<evidence type="ECO:0000256" key="1">
    <source>
        <dbReference type="ARBA" id="ARBA00006541"/>
    </source>
</evidence>
<evidence type="ECO:0000313" key="11">
    <source>
        <dbReference type="Proteomes" id="UP000198546"/>
    </source>
</evidence>
<keyword evidence="11" id="KW-1185">Reference proteome</keyword>
<dbReference type="InterPro" id="IPR013328">
    <property type="entry name" value="6PGD_dom2"/>
</dbReference>
<organism evidence="10 11">
    <name type="scientific">Auraticoccus monumenti</name>
    <dbReference type="NCBI Taxonomy" id="675864"/>
    <lineage>
        <taxon>Bacteria</taxon>
        <taxon>Bacillati</taxon>
        <taxon>Actinomycetota</taxon>
        <taxon>Actinomycetes</taxon>
        <taxon>Propionibacteriales</taxon>
        <taxon>Propionibacteriaceae</taxon>
        <taxon>Auraticoccus</taxon>
    </lineage>
</organism>
<evidence type="ECO:0000259" key="9">
    <source>
        <dbReference type="Pfam" id="PF08125"/>
    </source>
</evidence>
<comment type="catalytic activity">
    <reaction evidence="6">
        <text>D-mannitol 1-phosphate + NAD(+) = beta-D-fructose 6-phosphate + NADH + H(+)</text>
        <dbReference type="Rhea" id="RHEA:19661"/>
        <dbReference type="ChEBI" id="CHEBI:15378"/>
        <dbReference type="ChEBI" id="CHEBI:57540"/>
        <dbReference type="ChEBI" id="CHEBI:57634"/>
        <dbReference type="ChEBI" id="CHEBI:57945"/>
        <dbReference type="ChEBI" id="CHEBI:61381"/>
        <dbReference type="EC" id="1.1.1.17"/>
    </reaction>
</comment>
<dbReference type="Gene3D" id="3.40.50.720">
    <property type="entry name" value="NAD(P)-binding Rossmann-like Domain"/>
    <property type="match status" value="1"/>
</dbReference>
<dbReference type="InterPro" id="IPR008927">
    <property type="entry name" value="6-PGluconate_DH-like_C_sf"/>
</dbReference>
<dbReference type="AlphaFoldDB" id="A0A1G7EDF4"/>
<proteinExistence type="inferred from homology"/>